<organism evidence="5 6">
    <name type="scientific">Cytospora leucostoma</name>
    <dbReference type="NCBI Taxonomy" id="1230097"/>
    <lineage>
        <taxon>Eukaryota</taxon>
        <taxon>Fungi</taxon>
        <taxon>Dikarya</taxon>
        <taxon>Ascomycota</taxon>
        <taxon>Pezizomycotina</taxon>
        <taxon>Sordariomycetes</taxon>
        <taxon>Sordariomycetidae</taxon>
        <taxon>Diaporthales</taxon>
        <taxon>Cytosporaceae</taxon>
        <taxon>Cytospora</taxon>
    </lineage>
</organism>
<dbReference type="InParanoid" id="A0A423WVM9"/>
<dbReference type="EMBL" id="LKEB01000038">
    <property type="protein sequence ID" value="ROW07515.1"/>
    <property type="molecule type" value="Genomic_DNA"/>
</dbReference>
<evidence type="ECO:0000256" key="2">
    <source>
        <dbReference type="ARBA" id="ARBA00006217"/>
    </source>
</evidence>
<keyword evidence="6" id="KW-1185">Reference proteome</keyword>
<evidence type="ECO:0000313" key="6">
    <source>
        <dbReference type="Proteomes" id="UP000285146"/>
    </source>
</evidence>
<dbReference type="Proteomes" id="UP000285146">
    <property type="component" value="Unassembled WGS sequence"/>
</dbReference>
<dbReference type="PANTHER" id="PTHR43175">
    <property type="entry name" value="CARBONIC ANHYDRASE"/>
    <property type="match status" value="1"/>
</dbReference>
<evidence type="ECO:0008006" key="7">
    <source>
        <dbReference type="Google" id="ProtNLM"/>
    </source>
</evidence>
<dbReference type="Gene3D" id="3.40.1050.10">
    <property type="entry name" value="Carbonic anhydrase"/>
    <property type="match status" value="1"/>
</dbReference>
<gene>
    <name evidence="5" type="ORF">VPNG_07123</name>
</gene>
<proteinExistence type="inferred from homology"/>
<sequence>MSSSYPDPINQWLEGNETYANETFPSLPEPWHMSEQRGVSLKSGDLSFVLTCLDPRCIPENFFGTDIHSGVFRNAGGRVIEDVIRSFTVLRVLAGLKNVAIVHHTGTYSSCRFITGVVTPALLLLLFVRQADMGATLYSDCGVMHVSSKEIIDTIASVGPEAKRQAEKLEYQLFTCEGLDESVKEDVRALRSAETLAGINVYGFKLDTHTGRVERVEV</sequence>
<evidence type="ECO:0000256" key="4">
    <source>
        <dbReference type="ARBA" id="ARBA00022833"/>
    </source>
</evidence>
<comment type="cofactor">
    <cofactor evidence="1">
        <name>Zn(2+)</name>
        <dbReference type="ChEBI" id="CHEBI:29105"/>
    </cofactor>
</comment>
<name>A0A423WVM9_9PEZI</name>
<comment type="caution">
    <text evidence="5">The sequence shown here is derived from an EMBL/GenBank/DDBJ whole genome shotgun (WGS) entry which is preliminary data.</text>
</comment>
<evidence type="ECO:0000256" key="1">
    <source>
        <dbReference type="ARBA" id="ARBA00001947"/>
    </source>
</evidence>
<dbReference type="SUPFAM" id="SSF53056">
    <property type="entry name" value="beta-carbonic anhydrase, cab"/>
    <property type="match status" value="2"/>
</dbReference>
<dbReference type="InterPro" id="IPR001765">
    <property type="entry name" value="Carbonic_anhydrase"/>
</dbReference>
<dbReference type="OrthoDB" id="10248475at2759"/>
<evidence type="ECO:0000313" key="5">
    <source>
        <dbReference type="EMBL" id="ROW07515.1"/>
    </source>
</evidence>
<dbReference type="PANTHER" id="PTHR43175:SF3">
    <property type="entry name" value="CARBON DISULFIDE HYDROLASE"/>
    <property type="match status" value="1"/>
</dbReference>
<comment type="similarity">
    <text evidence="2">Belongs to the beta-class carbonic anhydrase family.</text>
</comment>
<dbReference type="GO" id="GO:0008270">
    <property type="term" value="F:zinc ion binding"/>
    <property type="evidence" value="ECO:0007669"/>
    <property type="project" value="InterPro"/>
</dbReference>
<evidence type="ECO:0000256" key="3">
    <source>
        <dbReference type="ARBA" id="ARBA00022723"/>
    </source>
</evidence>
<keyword evidence="4" id="KW-0862">Zinc</keyword>
<dbReference type="STRING" id="1230097.A0A423WVM9"/>
<reference evidence="5 6" key="1">
    <citation type="submission" date="2015-09" db="EMBL/GenBank/DDBJ databases">
        <title>Host preference determinants of Valsa canker pathogens revealed by comparative genomics.</title>
        <authorList>
            <person name="Yin Z."/>
            <person name="Huang L."/>
        </authorList>
    </citation>
    <scope>NUCLEOTIDE SEQUENCE [LARGE SCALE GENOMIC DNA]</scope>
    <source>
        <strain evidence="5 6">SXYLt</strain>
    </source>
</reference>
<dbReference type="GO" id="GO:0004089">
    <property type="term" value="F:carbonate dehydratase activity"/>
    <property type="evidence" value="ECO:0007669"/>
    <property type="project" value="InterPro"/>
</dbReference>
<accession>A0A423WVM9</accession>
<protein>
    <recommendedName>
        <fullName evidence="7">Carbonic anhydrase</fullName>
    </recommendedName>
</protein>
<dbReference type="InterPro" id="IPR036874">
    <property type="entry name" value="Carbonic_anhydrase_sf"/>
</dbReference>
<keyword evidence="3" id="KW-0479">Metal-binding</keyword>
<dbReference type="AlphaFoldDB" id="A0A423WVM9"/>